<dbReference type="InterPro" id="IPR007420">
    <property type="entry name" value="DUF465"/>
</dbReference>
<comment type="caution">
    <text evidence="1">The sequence shown here is derived from an EMBL/GenBank/DDBJ whole genome shotgun (WGS) entry which is preliminary data.</text>
</comment>
<dbReference type="Proteomes" id="UP001141619">
    <property type="component" value="Unassembled WGS sequence"/>
</dbReference>
<sequence length="70" mass="8295">MGDLDEDEEDLRLRLHDLVTEHRDLDDAIEALLRDGFFNQLQVQRLKRKKLRIKDEISQLQSKLIPDIIA</sequence>
<evidence type="ECO:0000313" key="2">
    <source>
        <dbReference type="Proteomes" id="UP001141619"/>
    </source>
</evidence>
<dbReference type="Pfam" id="PF04325">
    <property type="entry name" value="DUF465"/>
    <property type="match status" value="1"/>
</dbReference>
<reference evidence="1" key="2">
    <citation type="journal article" date="2023" name="Syst. Appl. Microbiol.">
        <title>Govania unica gen. nov., sp. nov., a rare biosphere bacterium that represents a novel family in the class Alphaproteobacteria.</title>
        <authorList>
            <person name="Vandamme P."/>
            <person name="Peeters C."/>
            <person name="Hettiarachchi A."/>
            <person name="Cnockaert M."/>
            <person name="Carlier A."/>
        </authorList>
    </citation>
    <scope>NUCLEOTIDE SEQUENCE</scope>
    <source>
        <strain evidence="1">LMG 31809</strain>
    </source>
</reference>
<dbReference type="InterPro" id="IPR038444">
    <property type="entry name" value="DUF465_sf"/>
</dbReference>
<dbReference type="Gene3D" id="6.10.280.50">
    <property type="match status" value="1"/>
</dbReference>
<gene>
    <name evidence="1" type="ORF">NYP16_12955</name>
</gene>
<dbReference type="EMBL" id="JANWOI010000004">
    <property type="protein sequence ID" value="MDA5194861.1"/>
    <property type="molecule type" value="Genomic_DNA"/>
</dbReference>
<proteinExistence type="predicted"/>
<keyword evidence="2" id="KW-1185">Reference proteome</keyword>
<dbReference type="RefSeq" id="WP_274944568.1">
    <property type="nucleotide sequence ID" value="NZ_JANWOI010000004.1"/>
</dbReference>
<protein>
    <submittedName>
        <fullName evidence="1">DUF465 domain-containing protein</fullName>
    </submittedName>
</protein>
<reference evidence="1" key="1">
    <citation type="submission" date="2022-08" db="EMBL/GenBank/DDBJ databases">
        <authorList>
            <person name="Vandamme P."/>
            <person name="Hettiarachchi A."/>
            <person name="Peeters C."/>
            <person name="Cnockaert M."/>
            <person name="Carlier A."/>
        </authorList>
    </citation>
    <scope>NUCLEOTIDE SEQUENCE</scope>
    <source>
        <strain evidence="1">LMG 31809</strain>
    </source>
</reference>
<name>A0A9X3TZW7_9PROT</name>
<dbReference type="AlphaFoldDB" id="A0A9X3TZW7"/>
<evidence type="ECO:0000313" key="1">
    <source>
        <dbReference type="EMBL" id="MDA5194861.1"/>
    </source>
</evidence>
<accession>A0A9X3TZW7</accession>
<organism evidence="1 2">
    <name type="scientific">Govanella unica</name>
    <dbReference type="NCBI Taxonomy" id="2975056"/>
    <lineage>
        <taxon>Bacteria</taxon>
        <taxon>Pseudomonadati</taxon>
        <taxon>Pseudomonadota</taxon>
        <taxon>Alphaproteobacteria</taxon>
        <taxon>Emcibacterales</taxon>
        <taxon>Govanellaceae</taxon>
        <taxon>Govanella</taxon>
    </lineage>
</organism>